<accession>A0A6S7H529</accession>
<proteinExistence type="predicted"/>
<sequence>MSEPSEAWKAAKIQRRSAKAALTRLGKALNHLCENEQSAEEENPSINEEISIESVNSPPEFLQNNLEASQSASQPEVINEAGPAINSTPCGFQMEKPKLPKCYGDMREYAIFHADFKHAIESRRSYNTLKEVVLTIIEQKICPDDRKVWSRDLERERKPATLNALMTWMTSEMKSRMRATAPVRSGLTNRRKINHLHGEIEGGNKSRNKCRLCNNSNHWPDQCQKFAATSVEERLVAAKENHVCFSCLKKAGRDHRQANYMKSAKTMQQS</sequence>
<protein>
    <submittedName>
        <fullName evidence="1">Uncharacterized protein</fullName>
    </submittedName>
</protein>
<organism evidence="1 2">
    <name type="scientific">Paramuricea clavata</name>
    <name type="common">Red gorgonian</name>
    <name type="synonym">Violescent sea-whip</name>
    <dbReference type="NCBI Taxonomy" id="317549"/>
    <lineage>
        <taxon>Eukaryota</taxon>
        <taxon>Metazoa</taxon>
        <taxon>Cnidaria</taxon>
        <taxon>Anthozoa</taxon>
        <taxon>Octocorallia</taxon>
        <taxon>Malacalcyonacea</taxon>
        <taxon>Plexauridae</taxon>
        <taxon>Paramuricea</taxon>
    </lineage>
</organism>
<reference evidence="1" key="1">
    <citation type="submission" date="2020-04" db="EMBL/GenBank/DDBJ databases">
        <authorList>
            <person name="Alioto T."/>
            <person name="Alioto T."/>
            <person name="Gomez Garrido J."/>
        </authorList>
    </citation>
    <scope>NUCLEOTIDE SEQUENCE</scope>
    <source>
        <strain evidence="1">A484AB</strain>
    </source>
</reference>
<evidence type="ECO:0000313" key="1">
    <source>
        <dbReference type="EMBL" id="CAB3997829.1"/>
    </source>
</evidence>
<keyword evidence="2" id="KW-1185">Reference proteome</keyword>
<comment type="caution">
    <text evidence="1">The sequence shown here is derived from an EMBL/GenBank/DDBJ whole genome shotgun (WGS) entry which is preliminary data.</text>
</comment>
<gene>
    <name evidence="1" type="ORF">PACLA_8A052623</name>
</gene>
<dbReference type="AlphaFoldDB" id="A0A6S7H529"/>
<dbReference type="EMBL" id="CACRXK020003200">
    <property type="protein sequence ID" value="CAB3997829.1"/>
    <property type="molecule type" value="Genomic_DNA"/>
</dbReference>
<name>A0A6S7H529_PARCT</name>
<dbReference type="Proteomes" id="UP001152795">
    <property type="component" value="Unassembled WGS sequence"/>
</dbReference>
<evidence type="ECO:0000313" key="2">
    <source>
        <dbReference type="Proteomes" id="UP001152795"/>
    </source>
</evidence>
<dbReference type="OrthoDB" id="10071960at2759"/>